<keyword evidence="2 6" id="KW-0819">tRNA processing</keyword>
<comment type="subcellular location">
    <subcellularLocation>
        <location evidence="6">Cytoplasm</location>
    </subcellularLocation>
</comment>
<evidence type="ECO:0000313" key="10">
    <source>
        <dbReference type="Proteomes" id="UP000315440"/>
    </source>
</evidence>
<dbReference type="OrthoDB" id="9807403at2"/>
<comment type="function">
    <text evidence="6">Ligates lysine onto the cytidine present at position 34 of the AUA codon-specific tRNA(Ile) that contains the anticodon CAU, in an ATP-dependent manner. Cytidine is converted to lysidine, thus changing the amino acid specificity of the tRNA from methionine to isoleucine.</text>
</comment>
<keyword evidence="3 6" id="KW-0547">Nucleotide-binding</keyword>
<evidence type="ECO:0000256" key="6">
    <source>
        <dbReference type="HAMAP-Rule" id="MF_01161"/>
    </source>
</evidence>
<dbReference type="GO" id="GO:0005524">
    <property type="term" value="F:ATP binding"/>
    <property type="evidence" value="ECO:0007669"/>
    <property type="project" value="UniProtKB-UniRule"/>
</dbReference>
<organism evidence="9 10">
    <name type="scientific">Pseudobythopirellula maris</name>
    <dbReference type="NCBI Taxonomy" id="2527991"/>
    <lineage>
        <taxon>Bacteria</taxon>
        <taxon>Pseudomonadati</taxon>
        <taxon>Planctomycetota</taxon>
        <taxon>Planctomycetia</taxon>
        <taxon>Pirellulales</taxon>
        <taxon>Lacipirellulaceae</taxon>
        <taxon>Pseudobythopirellula</taxon>
    </lineage>
</organism>
<dbReference type="NCBIfam" id="TIGR02432">
    <property type="entry name" value="lysidine_TilS_N"/>
    <property type="match status" value="1"/>
</dbReference>
<keyword evidence="4 6" id="KW-0067">ATP-binding</keyword>
<dbReference type="InterPro" id="IPR012795">
    <property type="entry name" value="tRNA_Ile_lys_synt_N"/>
</dbReference>
<protein>
    <recommendedName>
        <fullName evidence="6">tRNA(Ile)-lysidine synthase</fullName>
        <ecNumber evidence="6">6.3.4.19</ecNumber>
    </recommendedName>
    <alternativeName>
        <fullName evidence="6">tRNA(Ile)-2-lysyl-cytidine synthase</fullName>
    </alternativeName>
    <alternativeName>
        <fullName evidence="6">tRNA(Ile)-lysidine synthetase</fullName>
    </alternativeName>
</protein>
<dbReference type="PANTHER" id="PTHR43033">
    <property type="entry name" value="TRNA(ILE)-LYSIDINE SYNTHASE-RELATED"/>
    <property type="match status" value="1"/>
</dbReference>
<dbReference type="CDD" id="cd01992">
    <property type="entry name" value="TilS_N"/>
    <property type="match status" value="1"/>
</dbReference>
<evidence type="ECO:0000256" key="4">
    <source>
        <dbReference type="ARBA" id="ARBA00022840"/>
    </source>
</evidence>
<comment type="catalytic activity">
    <reaction evidence="5 6">
        <text>cytidine(34) in tRNA(Ile2) + L-lysine + ATP = lysidine(34) in tRNA(Ile2) + AMP + diphosphate + H(+)</text>
        <dbReference type="Rhea" id="RHEA:43744"/>
        <dbReference type="Rhea" id="RHEA-COMP:10625"/>
        <dbReference type="Rhea" id="RHEA-COMP:10670"/>
        <dbReference type="ChEBI" id="CHEBI:15378"/>
        <dbReference type="ChEBI" id="CHEBI:30616"/>
        <dbReference type="ChEBI" id="CHEBI:32551"/>
        <dbReference type="ChEBI" id="CHEBI:33019"/>
        <dbReference type="ChEBI" id="CHEBI:82748"/>
        <dbReference type="ChEBI" id="CHEBI:83665"/>
        <dbReference type="ChEBI" id="CHEBI:456215"/>
        <dbReference type="EC" id="6.3.4.19"/>
    </reaction>
</comment>
<proteinExistence type="inferred from homology"/>
<evidence type="ECO:0000256" key="5">
    <source>
        <dbReference type="ARBA" id="ARBA00048539"/>
    </source>
</evidence>
<gene>
    <name evidence="6 9" type="primary">tilS</name>
    <name evidence="9" type="ORF">Mal64_37380</name>
</gene>
<feature type="region of interest" description="Disordered" evidence="7">
    <location>
        <begin position="1"/>
        <end position="33"/>
    </location>
</feature>
<evidence type="ECO:0000256" key="2">
    <source>
        <dbReference type="ARBA" id="ARBA00022694"/>
    </source>
</evidence>
<dbReference type="GO" id="GO:0032267">
    <property type="term" value="F:tRNA(Ile)-lysidine synthase activity"/>
    <property type="evidence" value="ECO:0007669"/>
    <property type="project" value="UniProtKB-EC"/>
</dbReference>
<feature type="domain" description="tRNA(Ile)-lysidine/2-thiocytidine synthase N-terminal" evidence="8">
    <location>
        <begin position="61"/>
        <end position="240"/>
    </location>
</feature>
<dbReference type="Pfam" id="PF01171">
    <property type="entry name" value="ATP_bind_3"/>
    <property type="match status" value="1"/>
</dbReference>
<dbReference type="Proteomes" id="UP000315440">
    <property type="component" value="Unassembled WGS sequence"/>
</dbReference>
<dbReference type="InterPro" id="IPR011063">
    <property type="entry name" value="TilS/TtcA_N"/>
</dbReference>
<dbReference type="Gene3D" id="3.40.50.620">
    <property type="entry name" value="HUPs"/>
    <property type="match status" value="1"/>
</dbReference>
<dbReference type="InterPro" id="IPR012094">
    <property type="entry name" value="tRNA_Ile_lys_synt"/>
</dbReference>
<name>A0A5C5ZI92_9BACT</name>
<dbReference type="InterPro" id="IPR014729">
    <property type="entry name" value="Rossmann-like_a/b/a_fold"/>
</dbReference>
<dbReference type="SUPFAM" id="SSF52402">
    <property type="entry name" value="Adenine nucleotide alpha hydrolases-like"/>
    <property type="match status" value="1"/>
</dbReference>
<dbReference type="GO" id="GO:0006400">
    <property type="term" value="P:tRNA modification"/>
    <property type="evidence" value="ECO:0007669"/>
    <property type="project" value="UniProtKB-UniRule"/>
</dbReference>
<comment type="similarity">
    <text evidence="6">Belongs to the tRNA(Ile)-lysidine synthase family.</text>
</comment>
<keyword evidence="10" id="KW-1185">Reference proteome</keyword>
<sequence>MGPPENAMGWLPAGNQRTQETHTVLSHPPRDSEACFEPTGDPFERAVAEAWPAAEWRDVNVLVAVSGGGDSLALMRALASLARARPGKGGLIVAHFNHALRGEESQGDQRLVASLCSQLGLPLETDSAQGEARSEESARDERYAFFRAAADRLGARFVATAHTADDQVETVLFRLLRGAGLGGAAGTPRCRVLSPSCTVVRPMLGLQGADALAYLKRLGQDHRHDSSNDSRHFTRNWLRGELLPQIRERMGEGVDEAVLRFAEQAAEAQLFIAAEAARLLELAQMPAGSPGAVRLACEPLSEASALLAREAIKLAWRRAGWPEGAMAARHWAELLAIARGDSAASDMPGAIHALVEGRGGRRAMVLAPKRGQ</sequence>
<dbReference type="HAMAP" id="MF_01161">
    <property type="entry name" value="tRNA_Ile_lys_synt"/>
    <property type="match status" value="1"/>
</dbReference>
<feature type="binding site" evidence="6">
    <location>
        <begin position="66"/>
        <end position="71"/>
    </location>
    <ligand>
        <name>ATP</name>
        <dbReference type="ChEBI" id="CHEBI:30616"/>
    </ligand>
</feature>
<evidence type="ECO:0000256" key="7">
    <source>
        <dbReference type="SAM" id="MobiDB-lite"/>
    </source>
</evidence>
<evidence type="ECO:0000256" key="1">
    <source>
        <dbReference type="ARBA" id="ARBA00022598"/>
    </source>
</evidence>
<comment type="caution">
    <text evidence="9">The sequence shown here is derived from an EMBL/GenBank/DDBJ whole genome shotgun (WGS) entry which is preliminary data.</text>
</comment>
<accession>A0A5C5ZI92</accession>
<evidence type="ECO:0000259" key="8">
    <source>
        <dbReference type="Pfam" id="PF01171"/>
    </source>
</evidence>
<keyword evidence="1 6" id="KW-0436">Ligase</keyword>
<feature type="compositionally biased region" description="Polar residues" evidence="7">
    <location>
        <begin position="15"/>
        <end position="24"/>
    </location>
</feature>
<dbReference type="GO" id="GO:0005737">
    <property type="term" value="C:cytoplasm"/>
    <property type="evidence" value="ECO:0007669"/>
    <property type="project" value="UniProtKB-SubCell"/>
</dbReference>
<evidence type="ECO:0000313" key="9">
    <source>
        <dbReference type="EMBL" id="TWT86908.1"/>
    </source>
</evidence>
<dbReference type="EMBL" id="SJPQ01000004">
    <property type="protein sequence ID" value="TWT86908.1"/>
    <property type="molecule type" value="Genomic_DNA"/>
</dbReference>
<evidence type="ECO:0000256" key="3">
    <source>
        <dbReference type="ARBA" id="ARBA00022741"/>
    </source>
</evidence>
<dbReference type="AlphaFoldDB" id="A0A5C5ZI92"/>
<reference evidence="9 10" key="1">
    <citation type="submission" date="2019-02" db="EMBL/GenBank/DDBJ databases">
        <title>Deep-cultivation of Planctomycetes and their phenomic and genomic characterization uncovers novel biology.</title>
        <authorList>
            <person name="Wiegand S."/>
            <person name="Jogler M."/>
            <person name="Boedeker C."/>
            <person name="Pinto D."/>
            <person name="Vollmers J."/>
            <person name="Rivas-Marin E."/>
            <person name="Kohn T."/>
            <person name="Peeters S.H."/>
            <person name="Heuer A."/>
            <person name="Rast P."/>
            <person name="Oberbeckmann S."/>
            <person name="Bunk B."/>
            <person name="Jeske O."/>
            <person name="Meyerdierks A."/>
            <person name="Storesund J.E."/>
            <person name="Kallscheuer N."/>
            <person name="Luecker S."/>
            <person name="Lage O.M."/>
            <person name="Pohl T."/>
            <person name="Merkel B.J."/>
            <person name="Hornburger P."/>
            <person name="Mueller R.-W."/>
            <person name="Bruemmer F."/>
            <person name="Labrenz M."/>
            <person name="Spormann A.M."/>
            <person name="Op Den Camp H."/>
            <person name="Overmann J."/>
            <person name="Amann R."/>
            <person name="Jetten M.S.M."/>
            <person name="Mascher T."/>
            <person name="Medema M.H."/>
            <person name="Devos D.P."/>
            <person name="Kaster A.-K."/>
            <person name="Ovreas L."/>
            <person name="Rohde M."/>
            <person name="Galperin M.Y."/>
            <person name="Jogler C."/>
        </authorList>
    </citation>
    <scope>NUCLEOTIDE SEQUENCE [LARGE SCALE GENOMIC DNA]</scope>
    <source>
        <strain evidence="9 10">Mal64</strain>
    </source>
</reference>
<dbReference type="EC" id="6.3.4.19" evidence="6"/>
<keyword evidence="6" id="KW-0963">Cytoplasm</keyword>
<comment type="domain">
    <text evidence="6">The N-terminal region contains the highly conserved SGGXDS motif, predicted to be a P-loop motif involved in ATP binding.</text>
</comment>
<dbReference type="PANTHER" id="PTHR43033:SF1">
    <property type="entry name" value="TRNA(ILE)-LYSIDINE SYNTHASE-RELATED"/>
    <property type="match status" value="1"/>
</dbReference>